<dbReference type="Proteomes" id="UP000249661">
    <property type="component" value="Unassembled WGS sequence"/>
</dbReference>
<name>A0ACD1GXS5_9EURO</name>
<keyword evidence="2" id="KW-1185">Reference proteome</keyword>
<organism evidence="1 2">
    <name type="scientific">Aspergillus aculeatinus CBS 121060</name>
    <dbReference type="NCBI Taxonomy" id="1448322"/>
    <lineage>
        <taxon>Eukaryota</taxon>
        <taxon>Fungi</taxon>
        <taxon>Dikarya</taxon>
        <taxon>Ascomycota</taxon>
        <taxon>Pezizomycotina</taxon>
        <taxon>Eurotiomycetes</taxon>
        <taxon>Eurotiomycetidae</taxon>
        <taxon>Eurotiales</taxon>
        <taxon>Aspergillaceae</taxon>
        <taxon>Aspergillus</taxon>
        <taxon>Aspergillus subgen. Circumdati</taxon>
    </lineage>
</organism>
<evidence type="ECO:0000313" key="2">
    <source>
        <dbReference type="Proteomes" id="UP000249661"/>
    </source>
</evidence>
<accession>A0ACD1GXS5</accession>
<evidence type="ECO:0000313" key="1">
    <source>
        <dbReference type="EMBL" id="RAH66071.1"/>
    </source>
</evidence>
<reference evidence="1" key="1">
    <citation type="submission" date="2018-02" db="EMBL/GenBank/DDBJ databases">
        <title>The genomes of Aspergillus section Nigri reveals drivers in fungal speciation.</title>
        <authorList>
            <consortium name="DOE Joint Genome Institute"/>
            <person name="Vesth T.C."/>
            <person name="Nybo J."/>
            <person name="Theobald S."/>
            <person name="Brandl J."/>
            <person name="Frisvad J.C."/>
            <person name="Nielsen K.F."/>
            <person name="Lyhne E.K."/>
            <person name="Kogle M.E."/>
            <person name="Kuo A."/>
            <person name="Riley R."/>
            <person name="Clum A."/>
            <person name="Nolan M."/>
            <person name="Lipzen A."/>
            <person name="Salamov A."/>
            <person name="Henrissat B."/>
            <person name="Wiebenga A."/>
            <person name="De vries R.P."/>
            <person name="Grigoriev I.V."/>
            <person name="Mortensen U.H."/>
            <person name="Andersen M.R."/>
            <person name="Baker S.E."/>
        </authorList>
    </citation>
    <scope>NUCLEOTIDE SEQUENCE</scope>
    <source>
        <strain evidence="1">CBS 121060</strain>
    </source>
</reference>
<sequence length="184" mass="20697">MTKDSTQTTDRHAPTPPTPNDTHPLTHHRSTPESQFWALTKHPKQVTSDDLAAVFDKLQPIAPEKLTGSRWRGYIFHSGHPAEKLVMEDLKFAGKDLISLNEVNLMVFDGEGNWVKSEEWGTSRLREVKFREVVSAALIYDTKPCIDYWRGVSDDVVMVALEDCGSLTQGAGPLFGYMIRVVLE</sequence>
<gene>
    <name evidence="1" type="ORF">BO66DRAFT_405024</name>
</gene>
<protein>
    <submittedName>
        <fullName evidence="1">Uncharacterized protein</fullName>
    </submittedName>
</protein>
<proteinExistence type="predicted"/>
<dbReference type="EMBL" id="KZ824986">
    <property type="protein sequence ID" value="RAH66071.1"/>
    <property type="molecule type" value="Genomic_DNA"/>
</dbReference>